<keyword evidence="4 10" id="KW-0812">Transmembrane</keyword>
<reference evidence="14 15" key="1">
    <citation type="submission" date="2019-12" db="EMBL/GenBank/DDBJ databases">
        <title>Shinella kummerowiae sp. nov., a symbiotic bacterium isolated from root nodules of the herbal legume Kummerowia stipulacea.</title>
        <authorList>
            <person name="Gao J."/>
        </authorList>
    </citation>
    <scope>NUCLEOTIDE SEQUENCE [LARGE SCALE GENOMIC DNA]</scope>
    <source>
        <strain evidence="14 15">CCBAU 25048</strain>
    </source>
</reference>
<dbReference type="InterPro" id="IPR003660">
    <property type="entry name" value="HAMP_dom"/>
</dbReference>
<dbReference type="InterPro" id="IPR051310">
    <property type="entry name" value="MCP_chemotaxis"/>
</dbReference>
<keyword evidence="8" id="KW-0807">Transducer</keyword>
<organism evidence="14 15">
    <name type="scientific">Shinella kummerowiae</name>
    <dbReference type="NCBI Taxonomy" id="417745"/>
    <lineage>
        <taxon>Bacteria</taxon>
        <taxon>Pseudomonadati</taxon>
        <taxon>Pseudomonadota</taxon>
        <taxon>Alphaproteobacteria</taxon>
        <taxon>Hyphomicrobiales</taxon>
        <taxon>Rhizobiaceae</taxon>
        <taxon>Shinella</taxon>
    </lineage>
</organism>
<evidence type="ECO:0000256" key="11">
    <source>
        <dbReference type="SAM" id="SignalP"/>
    </source>
</evidence>
<name>A0A6N8SIC1_9HYPH</name>
<evidence type="ECO:0000256" key="9">
    <source>
        <dbReference type="SAM" id="MobiDB-lite"/>
    </source>
</evidence>
<dbReference type="Proteomes" id="UP000435802">
    <property type="component" value="Unassembled WGS sequence"/>
</dbReference>
<keyword evidence="5 10" id="KW-1133">Transmembrane helix</keyword>
<evidence type="ECO:0000256" key="6">
    <source>
        <dbReference type="ARBA" id="ARBA00023136"/>
    </source>
</evidence>
<keyword evidence="6 10" id="KW-0472">Membrane</keyword>
<dbReference type="PROSITE" id="PS50111">
    <property type="entry name" value="CHEMOTAXIS_TRANSDUC_2"/>
    <property type="match status" value="1"/>
</dbReference>
<comment type="caution">
    <text evidence="14">The sequence shown here is derived from an EMBL/GenBank/DDBJ whole genome shotgun (WGS) entry which is preliminary data.</text>
</comment>
<feature type="domain" description="HAMP" evidence="13">
    <location>
        <begin position="351"/>
        <end position="404"/>
    </location>
</feature>
<comment type="subcellular location">
    <subcellularLocation>
        <location evidence="1">Cell membrane</location>
        <topology evidence="1">Multi-pass membrane protein</topology>
    </subcellularLocation>
</comment>
<dbReference type="Pfam" id="PF00672">
    <property type="entry name" value="HAMP"/>
    <property type="match status" value="1"/>
</dbReference>
<evidence type="ECO:0000256" key="7">
    <source>
        <dbReference type="ARBA" id="ARBA00029447"/>
    </source>
</evidence>
<evidence type="ECO:0000313" key="15">
    <source>
        <dbReference type="Proteomes" id="UP000435802"/>
    </source>
</evidence>
<keyword evidence="2" id="KW-1003">Cell membrane</keyword>
<dbReference type="EMBL" id="WUMK01000007">
    <property type="protein sequence ID" value="MXN47448.1"/>
    <property type="molecule type" value="Genomic_DNA"/>
</dbReference>
<evidence type="ECO:0000256" key="1">
    <source>
        <dbReference type="ARBA" id="ARBA00004651"/>
    </source>
</evidence>
<proteinExistence type="inferred from homology"/>
<dbReference type="SUPFAM" id="SSF58104">
    <property type="entry name" value="Methyl-accepting chemotaxis protein (MCP) signaling domain"/>
    <property type="match status" value="1"/>
</dbReference>
<evidence type="ECO:0000256" key="5">
    <source>
        <dbReference type="ARBA" id="ARBA00022989"/>
    </source>
</evidence>
<comment type="similarity">
    <text evidence="7">Belongs to the methyl-accepting chemotaxis (MCP) protein family.</text>
</comment>
<feature type="transmembrane region" description="Helical" evidence="10">
    <location>
        <begin position="327"/>
        <end position="350"/>
    </location>
</feature>
<dbReference type="SUPFAM" id="SSF158472">
    <property type="entry name" value="HAMP domain-like"/>
    <property type="match status" value="1"/>
</dbReference>
<keyword evidence="3" id="KW-0145">Chemotaxis</keyword>
<evidence type="ECO:0000256" key="8">
    <source>
        <dbReference type="PROSITE-ProRule" id="PRU00284"/>
    </source>
</evidence>
<dbReference type="AlphaFoldDB" id="A0A6N8SIC1"/>
<dbReference type="Gene3D" id="1.10.287.950">
    <property type="entry name" value="Methyl-accepting chemotaxis protein"/>
    <property type="match status" value="1"/>
</dbReference>
<dbReference type="SMART" id="SM00304">
    <property type="entry name" value="HAMP"/>
    <property type="match status" value="2"/>
</dbReference>
<feature type="signal peptide" evidence="11">
    <location>
        <begin position="1"/>
        <end position="25"/>
    </location>
</feature>
<dbReference type="PANTHER" id="PTHR43531:SF11">
    <property type="entry name" value="METHYL-ACCEPTING CHEMOTAXIS PROTEIN 3"/>
    <property type="match status" value="1"/>
</dbReference>
<dbReference type="Pfam" id="PF00015">
    <property type="entry name" value="MCPsignal"/>
    <property type="match status" value="1"/>
</dbReference>
<keyword evidence="11" id="KW-0732">Signal</keyword>
<dbReference type="RefSeq" id="WP_160860964.1">
    <property type="nucleotide sequence ID" value="NZ_WUMK01000007.1"/>
</dbReference>
<dbReference type="Pfam" id="PF02743">
    <property type="entry name" value="dCache_1"/>
    <property type="match status" value="1"/>
</dbReference>
<accession>A0A6N8SIC1</accession>
<feature type="chain" id="PRO_5026921894" evidence="11">
    <location>
        <begin position="26"/>
        <end position="752"/>
    </location>
</feature>
<evidence type="ECO:0000259" key="13">
    <source>
        <dbReference type="PROSITE" id="PS50885"/>
    </source>
</evidence>
<dbReference type="GO" id="GO:0007165">
    <property type="term" value="P:signal transduction"/>
    <property type="evidence" value="ECO:0007669"/>
    <property type="project" value="UniProtKB-KW"/>
</dbReference>
<sequence length="752" mass="80330">MRLSIKLSLAALLLAVIAISATSVASLYLSASQSTAAAVTKLETLADGRRNELAQYLQSIVKETRDLAGQKVVTKALDDLSGAFGAIEGDRAGELQRRYGGKAELKSAETDKFDQLHGRYHGFFQRNAEAQGFDDMLLVNLSGDIVYSLRKHGDFGANLTSDPRFAGTGLAKVFAEAAPSTETAIVAFGDYQPYAPAGRAMAFLATSVSSVAGKIGVLVVALPTERIAAKLNNAVGLGETGEAMLLNADGYLLTRPSHGAEADILTMRIAPELLVPADGAAIAQATLPDHRGREVKLAAARFDFLGRTWTVAAVMASSEVFAGLTRLINWTLLISLSVLAITAAVGFLFANRLSRPITALVSDMNRLAGGDTTIAGKGEDRRDEIGDMARSVLVFRDAAIEKERLQRETATMREDADSERAARDAAKQAHDAATEETVIRLAEALQHLARGDLTQHIDIPFIASLDRIRTDYNASIERLAEAMTTVRVNTHRIRDDSSEMQEALVQLSSRTERQAASLGEAATALAEMTQAVQSAAERTTIAERLASDTKKSSAASEQVVDNVVNAIGKIETSSHEIENIIGVIDDIAFQTNLLALNAGVEAARAGDAGKGFAVVAQEVRELAQRTASAAREVKALITKSADEVARGAGLVRETGSVLRDIAGKINAIDTEIKEIARAARDQSVGIHEINATIRQLDAVTQQNAAMVEESSAVTHRLSDESATLARLVGQFEMPRNGVRQEPVVKPHLRRIA</sequence>
<feature type="domain" description="HAMP" evidence="13">
    <location>
        <begin position="438"/>
        <end position="484"/>
    </location>
</feature>
<evidence type="ECO:0000256" key="2">
    <source>
        <dbReference type="ARBA" id="ARBA00022475"/>
    </source>
</evidence>
<feature type="domain" description="Methyl-accepting transducer" evidence="12">
    <location>
        <begin position="489"/>
        <end position="718"/>
    </location>
</feature>
<dbReference type="Gene3D" id="3.30.450.20">
    <property type="entry name" value="PAS domain"/>
    <property type="match status" value="1"/>
</dbReference>
<dbReference type="GO" id="GO:0006935">
    <property type="term" value="P:chemotaxis"/>
    <property type="evidence" value="ECO:0007669"/>
    <property type="project" value="UniProtKB-KW"/>
</dbReference>
<dbReference type="PANTHER" id="PTHR43531">
    <property type="entry name" value="PROTEIN ICFG"/>
    <property type="match status" value="1"/>
</dbReference>
<evidence type="ECO:0000259" key="12">
    <source>
        <dbReference type="PROSITE" id="PS50111"/>
    </source>
</evidence>
<evidence type="ECO:0000256" key="3">
    <source>
        <dbReference type="ARBA" id="ARBA00022500"/>
    </source>
</evidence>
<evidence type="ECO:0000256" key="4">
    <source>
        <dbReference type="ARBA" id="ARBA00022692"/>
    </source>
</evidence>
<dbReference type="PROSITE" id="PS50885">
    <property type="entry name" value="HAMP"/>
    <property type="match status" value="2"/>
</dbReference>
<gene>
    <name evidence="14" type="ORF">GR138_19795</name>
</gene>
<protein>
    <submittedName>
        <fullName evidence="14">HAMP domain-containing protein</fullName>
    </submittedName>
</protein>
<dbReference type="SMART" id="SM00283">
    <property type="entry name" value="MA"/>
    <property type="match status" value="1"/>
</dbReference>
<keyword evidence="15" id="KW-1185">Reference proteome</keyword>
<dbReference type="InterPro" id="IPR033479">
    <property type="entry name" value="dCache_1"/>
</dbReference>
<dbReference type="CDD" id="cd11386">
    <property type="entry name" value="MCP_signal"/>
    <property type="match status" value="1"/>
</dbReference>
<feature type="region of interest" description="Disordered" evidence="9">
    <location>
        <begin position="408"/>
        <end position="433"/>
    </location>
</feature>
<dbReference type="CDD" id="cd18774">
    <property type="entry name" value="PDC2_HK_sensor"/>
    <property type="match status" value="1"/>
</dbReference>
<evidence type="ECO:0000313" key="14">
    <source>
        <dbReference type="EMBL" id="MXN47448.1"/>
    </source>
</evidence>
<dbReference type="InterPro" id="IPR004089">
    <property type="entry name" value="MCPsignal_dom"/>
</dbReference>
<dbReference type="Gene3D" id="1.10.8.500">
    <property type="entry name" value="HAMP domain in histidine kinase"/>
    <property type="match status" value="1"/>
</dbReference>
<dbReference type="FunFam" id="1.10.287.950:FF:000001">
    <property type="entry name" value="Methyl-accepting chemotaxis sensory transducer"/>
    <property type="match status" value="1"/>
</dbReference>
<dbReference type="OrthoDB" id="7293398at2"/>
<dbReference type="GO" id="GO:0005886">
    <property type="term" value="C:plasma membrane"/>
    <property type="evidence" value="ECO:0007669"/>
    <property type="project" value="UniProtKB-SubCell"/>
</dbReference>
<evidence type="ECO:0000256" key="10">
    <source>
        <dbReference type="SAM" id="Phobius"/>
    </source>
</evidence>